<reference evidence="1 2" key="1">
    <citation type="submission" date="2011-08" db="EMBL/GenBank/DDBJ databases">
        <authorList>
            <person name="Weinstock G."/>
            <person name="Sodergren E."/>
            <person name="Clifton S."/>
            <person name="Fulton L."/>
            <person name="Fulton B."/>
            <person name="Courtney L."/>
            <person name="Fronick C."/>
            <person name="Harrison M."/>
            <person name="Strong C."/>
            <person name="Farmer C."/>
            <person name="Delahaunty K."/>
            <person name="Markovic C."/>
            <person name="Hall O."/>
            <person name="Minx P."/>
            <person name="Tomlinson C."/>
            <person name="Mitreva M."/>
            <person name="Hou S."/>
            <person name="Chen J."/>
            <person name="Wollam A."/>
            <person name="Pepin K.H."/>
            <person name="Johnson M."/>
            <person name="Bhonagiri V."/>
            <person name="Zhang X."/>
            <person name="Suruliraj S."/>
            <person name="Warren W."/>
            <person name="Chinwalla A."/>
            <person name="Mardis E.R."/>
            <person name="Wilson R.K."/>
        </authorList>
    </citation>
    <scope>NUCLEOTIDE SEQUENCE [LARGE SCALE GENOMIC DNA]</scope>
    <source>
        <strain evidence="1 2">F0432</strain>
    </source>
</reference>
<comment type="caution">
    <text evidence="1">The sequence shown here is derived from an EMBL/GenBank/DDBJ whole genome shotgun (WGS) entry which is preliminary data.</text>
</comment>
<dbReference type="EMBL" id="AGCM01000003">
    <property type="protein sequence ID" value="EHM56164.1"/>
    <property type="molecule type" value="Genomic_DNA"/>
</dbReference>
<dbReference type="Proteomes" id="UP000004750">
    <property type="component" value="Unassembled WGS sequence"/>
</dbReference>
<dbReference type="HOGENOM" id="CLU_3181590_0_0_6"/>
<dbReference type="AlphaFoldDB" id="G9ZBE7"/>
<protein>
    <submittedName>
        <fullName evidence="1">Uncharacterized protein</fullName>
    </submittedName>
</protein>
<proteinExistence type="predicted"/>
<gene>
    <name evidence="1" type="ORF">HMPREF9080_00070</name>
</gene>
<organism evidence="1 2">
    <name type="scientific">Cardiobacterium valvarum F0432</name>
    <dbReference type="NCBI Taxonomy" id="797473"/>
    <lineage>
        <taxon>Bacteria</taxon>
        <taxon>Pseudomonadati</taxon>
        <taxon>Pseudomonadota</taxon>
        <taxon>Gammaproteobacteria</taxon>
        <taxon>Cardiobacteriales</taxon>
        <taxon>Cardiobacteriaceae</taxon>
        <taxon>Cardiobacterium</taxon>
    </lineage>
</organism>
<name>G9ZBE7_9GAMM</name>
<evidence type="ECO:0000313" key="1">
    <source>
        <dbReference type="EMBL" id="EHM56164.1"/>
    </source>
</evidence>
<accession>G9ZBE7</accession>
<evidence type="ECO:0000313" key="2">
    <source>
        <dbReference type="Proteomes" id="UP000004750"/>
    </source>
</evidence>
<sequence length="46" mass="4683">MKAPRNWLSISGKGGQVAPVAGMRASSTANVREAKPAARAKAGVFS</sequence>
<dbReference type="STRING" id="797473.HMPREF9080_00070"/>